<sequence length="68" mass="8071">MPQLDTSTWLITIMSMIMTLFIIFQLNISKFNFPLGPKSKNNKKYQFTNPWETKWTKIYSPHSLSQQS</sequence>
<dbReference type="EMBL" id="KR911907">
    <property type="protein sequence ID" value="ALP29107.1"/>
    <property type="molecule type" value="Genomic_DNA"/>
</dbReference>
<organism evidence="15">
    <name type="scientific">Microcebus murinus</name>
    <name type="common">Gray mouse lemur</name>
    <name type="synonym">Lemur murinus</name>
    <dbReference type="NCBI Taxonomy" id="30608"/>
    <lineage>
        <taxon>Eukaryota</taxon>
        <taxon>Metazoa</taxon>
        <taxon>Chordata</taxon>
        <taxon>Craniata</taxon>
        <taxon>Vertebrata</taxon>
        <taxon>Euteleostomi</taxon>
        <taxon>Mammalia</taxon>
        <taxon>Eutheria</taxon>
        <taxon>Euarchontoglires</taxon>
        <taxon>Primates</taxon>
        <taxon>Strepsirrhini</taxon>
        <taxon>Lemuriformes</taxon>
        <taxon>Cheirogaleidae</taxon>
        <taxon>Microcebus</taxon>
    </lineage>
</organism>
<comment type="subcellular location">
    <subcellularLocation>
        <location evidence="1 13">Mitochondrion membrane</location>
        <topology evidence="1 13">Single-pass membrane protein</topology>
    </subcellularLocation>
</comment>
<protein>
    <recommendedName>
        <fullName evidence="13">ATP synthase complex subunit 8</fullName>
    </recommendedName>
</protein>
<dbReference type="InterPro" id="IPR039017">
    <property type="entry name" value="ATP8_mammal"/>
</dbReference>
<keyword evidence="7 14" id="KW-1133">Transmembrane helix</keyword>
<dbReference type="GO" id="GO:0045259">
    <property type="term" value="C:proton-transporting ATP synthase complex"/>
    <property type="evidence" value="ECO:0007669"/>
    <property type="project" value="UniProtKB-KW"/>
</dbReference>
<dbReference type="InterPro" id="IPR001421">
    <property type="entry name" value="ATP8_metazoa"/>
</dbReference>
<comment type="similarity">
    <text evidence="2 13">Belongs to the ATPase protein 8 family.</text>
</comment>
<gene>
    <name evidence="15" type="primary">ATP8</name>
</gene>
<dbReference type="PANTHER" id="PTHR13722">
    <property type="entry name" value="ATP SYNTHASE PROTEIN 8"/>
    <property type="match status" value="1"/>
</dbReference>
<evidence type="ECO:0000256" key="2">
    <source>
        <dbReference type="ARBA" id="ARBA00008892"/>
    </source>
</evidence>
<geneLocation type="mitochondrion" evidence="15"/>
<keyword evidence="11 14" id="KW-0472">Membrane</keyword>
<keyword evidence="5 13" id="KW-0812">Transmembrane</keyword>
<evidence type="ECO:0000256" key="10">
    <source>
        <dbReference type="ARBA" id="ARBA00023128"/>
    </source>
</evidence>
<evidence type="ECO:0000256" key="4">
    <source>
        <dbReference type="ARBA" id="ARBA00022547"/>
    </source>
</evidence>
<evidence type="ECO:0000313" key="15">
    <source>
        <dbReference type="EMBL" id="ALP29107.1"/>
    </source>
</evidence>
<keyword evidence="9 13" id="KW-0406">Ion transport</keyword>
<dbReference type="Pfam" id="PF00895">
    <property type="entry name" value="ATP-synt_8"/>
    <property type="match status" value="1"/>
</dbReference>
<evidence type="ECO:0000256" key="7">
    <source>
        <dbReference type="ARBA" id="ARBA00022989"/>
    </source>
</evidence>
<evidence type="ECO:0000256" key="12">
    <source>
        <dbReference type="ARBA" id="ARBA00023310"/>
    </source>
</evidence>
<dbReference type="GO" id="GO:0031966">
    <property type="term" value="C:mitochondrial membrane"/>
    <property type="evidence" value="ECO:0007669"/>
    <property type="project" value="UniProtKB-SubCell"/>
</dbReference>
<accession>A0A0U2QK84</accession>
<evidence type="ECO:0000256" key="5">
    <source>
        <dbReference type="ARBA" id="ARBA00022692"/>
    </source>
</evidence>
<proteinExistence type="inferred from homology"/>
<evidence type="ECO:0000256" key="13">
    <source>
        <dbReference type="RuleBase" id="RU003661"/>
    </source>
</evidence>
<keyword evidence="6 13" id="KW-0375">Hydrogen ion transport</keyword>
<feature type="transmembrane region" description="Helical" evidence="14">
    <location>
        <begin position="6"/>
        <end position="28"/>
    </location>
</feature>
<keyword evidence="3 13" id="KW-0813">Transport</keyword>
<evidence type="ECO:0000256" key="6">
    <source>
        <dbReference type="ARBA" id="ARBA00022781"/>
    </source>
</evidence>
<evidence type="ECO:0000256" key="9">
    <source>
        <dbReference type="ARBA" id="ARBA00023065"/>
    </source>
</evidence>
<dbReference type="AlphaFoldDB" id="A0A0U2QK84"/>
<reference evidence="15" key="1">
    <citation type="journal article" date="2016" name="Mitochondrial DNA A DNA Mapp Seq Anal">
        <title>Complete mitochondrial genome of the gray mouse lemur, Microcebus murinus (Primates, Cheirogaleidae).</title>
        <authorList>
            <person name="Lecompte E."/>
            <person name="Crouau-Roy B."/>
            <person name="Aujard F."/>
            <person name="Holota H."/>
            <person name="Murienne J."/>
        </authorList>
    </citation>
    <scope>NUCLEOTIDE SEQUENCE</scope>
    <source>
        <strain evidence="15">203A</strain>
    </source>
</reference>
<evidence type="ECO:0000256" key="8">
    <source>
        <dbReference type="ARBA" id="ARBA00022990"/>
    </source>
</evidence>
<keyword evidence="10 13" id="KW-0496">Mitochondrion</keyword>
<keyword evidence="4 13" id="KW-0138">CF(0)</keyword>
<dbReference type="PANTHER" id="PTHR13722:SF0">
    <property type="entry name" value="ATP SYNTHASE PROTEIN 8"/>
    <property type="match status" value="1"/>
</dbReference>
<dbReference type="GO" id="GO:0015986">
    <property type="term" value="P:proton motive force-driven ATP synthesis"/>
    <property type="evidence" value="ECO:0007669"/>
    <property type="project" value="InterPro"/>
</dbReference>
<evidence type="ECO:0000256" key="3">
    <source>
        <dbReference type="ARBA" id="ARBA00022448"/>
    </source>
</evidence>
<evidence type="ECO:0000256" key="14">
    <source>
        <dbReference type="SAM" id="Phobius"/>
    </source>
</evidence>
<keyword evidence="12" id="KW-0066">ATP synthesis</keyword>
<evidence type="ECO:0000256" key="11">
    <source>
        <dbReference type="ARBA" id="ARBA00023136"/>
    </source>
</evidence>
<name>A0A0U2QK84_MICMU</name>
<evidence type="ECO:0000256" key="1">
    <source>
        <dbReference type="ARBA" id="ARBA00004304"/>
    </source>
</evidence>
<dbReference type="GO" id="GO:0015078">
    <property type="term" value="F:proton transmembrane transporter activity"/>
    <property type="evidence" value="ECO:0007669"/>
    <property type="project" value="InterPro"/>
</dbReference>
<keyword evidence="8" id="KW-0007">Acetylation</keyword>